<feature type="binding site" evidence="9">
    <location>
        <position position="254"/>
    </location>
    <ligand>
        <name>ATP</name>
        <dbReference type="ChEBI" id="CHEBI:30616"/>
    </ligand>
</feature>
<dbReference type="SUPFAM" id="SSF56235">
    <property type="entry name" value="N-terminal nucleophile aminohydrolases (Ntn hydrolases)"/>
    <property type="match status" value="1"/>
</dbReference>
<evidence type="ECO:0000256" key="4">
    <source>
        <dbReference type="ARBA" id="ARBA00022741"/>
    </source>
</evidence>
<comment type="pathway">
    <text evidence="1">Amino-acid biosynthesis; L-asparagine biosynthesis; L-asparagine from L-aspartate (L-Gln route): step 1/1.</text>
</comment>
<dbReference type="PIRSF" id="PIRSF001589">
    <property type="entry name" value="Asn_synthetase_glu-h"/>
    <property type="match status" value="1"/>
</dbReference>
<accession>A0A450VUM5</accession>
<feature type="site" description="Important for beta-aspartyl-AMP intermediate formation" evidence="10">
    <location>
        <position position="367"/>
    </location>
</feature>
<evidence type="ECO:0000256" key="2">
    <source>
        <dbReference type="ARBA" id="ARBA00005752"/>
    </source>
</evidence>
<keyword evidence="5 9" id="KW-0067">ATP-binding</keyword>
<feature type="binding site" evidence="9">
    <location>
        <position position="97"/>
    </location>
    <ligand>
        <name>L-glutamine</name>
        <dbReference type="ChEBI" id="CHEBI:58359"/>
    </ligand>
</feature>
<dbReference type="InterPro" id="IPR051786">
    <property type="entry name" value="ASN_synthetase/amidase"/>
</dbReference>
<reference evidence="12" key="1">
    <citation type="submission" date="2019-02" db="EMBL/GenBank/DDBJ databases">
        <authorList>
            <person name="Gruber-Vodicka R. H."/>
            <person name="Seah K. B. B."/>
        </authorList>
    </citation>
    <scope>NUCLEOTIDE SEQUENCE</scope>
    <source>
        <strain evidence="12">BECK_S312</strain>
    </source>
</reference>
<dbReference type="CDD" id="cd00712">
    <property type="entry name" value="AsnB"/>
    <property type="match status" value="1"/>
</dbReference>
<feature type="active site" description="For GATase activity" evidence="8">
    <location>
        <position position="2"/>
    </location>
</feature>
<dbReference type="SUPFAM" id="SSF52402">
    <property type="entry name" value="Adenine nucleotide alpha hydrolases-like"/>
    <property type="match status" value="1"/>
</dbReference>
<evidence type="ECO:0000256" key="1">
    <source>
        <dbReference type="ARBA" id="ARBA00005187"/>
    </source>
</evidence>
<evidence type="ECO:0000256" key="9">
    <source>
        <dbReference type="PIRSR" id="PIRSR001589-2"/>
    </source>
</evidence>
<dbReference type="PROSITE" id="PS51278">
    <property type="entry name" value="GATASE_TYPE_2"/>
    <property type="match status" value="1"/>
</dbReference>
<dbReference type="GO" id="GO:0005524">
    <property type="term" value="F:ATP binding"/>
    <property type="evidence" value="ECO:0007669"/>
    <property type="project" value="UniProtKB-KW"/>
</dbReference>
<dbReference type="Gene3D" id="3.60.20.10">
    <property type="entry name" value="Glutamine Phosphoribosylpyrophosphate, subunit 1, domain 1"/>
    <property type="match status" value="1"/>
</dbReference>
<dbReference type="PANTHER" id="PTHR43284">
    <property type="entry name" value="ASPARAGINE SYNTHETASE (GLUTAMINE-HYDROLYZING)"/>
    <property type="match status" value="1"/>
</dbReference>
<dbReference type="Pfam" id="PF00733">
    <property type="entry name" value="Asn_synthase"/>
    <property type="match status" value="1"/>
</dbReference>
<keyword evidence="6 8" id="KW-0315">Glutamine amidotransferase</keyword>
<dbReference type="AlphaFoldDB" id="A0A450VUM5"/>
<dbReference type="PANTHER" id="PTHR43284:SF1">
    <property type="entry name" value="ASPARAGINE SYNTHETASE"/>
    <property type="match status" value="1"/>
</dbReference>
<sequence>MCGIAGIIDYENPLDRDALERMQAALRHRGPDEQGLRMLPHAGLAHTRLSIIDPTGGSQPMRSPDGRYWVVYNGEVYNFRELRRDLRATWDFRTDCDTEVVLVAWAAWGRRCLTRFNGMFAFFVWDTREEKGWLARDLLGIKPVAWMNKGNFRFASEARALATTREAAMQGDKLSILEYFIAPHSSGVAHSMFAGIHYLQPGQYLEISRAGVTSAFWGDYNPHPAANAPPPDLRPLLENAVQRSMISDVPVGYLLSGGMDSALVTRLGYRHTGKGNAYTIDIHGRDRFAENRESLWAVADDVPYAVRAARALKVPHYLVPIDRLRDSRHIEEAALANELIPVLEEETALHRLYERAARDQKTIAVGEVADETHYGYHFLLNRKTSASMKNIMDALFYNSIVHGAGIHDPVEYFARKYEEKIEQGGYRFGRSRAENMLAANYFWIKFILPRLLHNNDLHSMHFSLEVRVPFADTELLGAAAQVHPSIAFRDEGAAFRGNRVKRWLRHCTKGLLPEEIRLRKKSPTPFPRYVSGIYKRELKAILRRGGEEFYEEFLDVPRLTALCDETLDENQTAFIFRCIAFYYWVRRHRITGFS</sequence>
<dbReference type="EMBL" id="CAADFM010000017">
    <property type="protein sequence ID" value="VFK08489.1"/>
    <property type="molecule type" value="Genomic_DNA"/>
</dbReference>
<keyword evidence="8" id="KW-0028">Amino-acid biosynthesis</keyword>
<evidence type="ECO:0000256" key="10">
    <source>
        <dbReference type="PIRSR" id="PIRSR001589-3"/>
    </source>
</evidence>
<dbReference type="NCBIfam" id="TIGR01536">
    <property type="entry name" value="asn_synth_AEB"/>
    <property type="match status" value="1"/>
</dbReference>
<dbReference type="Gene3D" id="3.40.50.620">
    <property type="entry name" value="HUPs"/>
    <property type="match status" value="1"/>
</dbReference>
<proteinExistence type="inferred from homology"/>
<dbReference type="InterPro" id="IPR033738">
    <property type="entry name" value="AsnB_N"/>
</dbReference>
<gene>
    <name evidence="12" type="ORF">BECKLPF1236A_GA0070988_1001730</name>
</gene>
<dbReference type="GO" id="GO:0004066">
    <property type="term" value="F:asparagine synthase (glutamine-hydrolyzing) activity"/>
    <property type="evidence" value="ECO:0007669"/>
    <property type="project" value="UniProtKB-EC"/>
</dbReference>
<organism evidence="12">
    <name type="scientific">Candidatus Kentrum sp. LPFa</name>
    <dbReference type="NCBI Taxonomy" id="2126335"/>
    <lineage>
        <taxon>Bacteria</taxon>
        <taxon>Pseudomonadati</taxon>
        <taxon>Pseudomonadota</taxon>
        <taxon>Gammaproteobacteria</taxon>
        <taxon>Candidatus Kentrum</taxon>
    </lineage>
</organism>
<dbReference type="InterPro" id="IPR014729">
    <property type="entry name" value="Rossmann-like_a/b/a_fold"/>
</dbReference>
<evidence type="ECO:0000256" key="6">
    <source>
        <dbReference type="ARBA" id="ARBA00022962"/>
    </source>
</evidence>
<evidence type="ECO:0000256" key="7">
    <source>
        <dbReference type="ARBA" id="ARBA00048741"/>
    </source>
</evidence>
<dbReference type="EC" id="6.3.5.4" evidence="3"/>
<comment type="similarity">
    <text evidence="2">Belongs to the asparagine synthetase family.</text>
</comment>
<name>A0A450VUM5_9GAMM</name>
<dbReference type="InterPro" id="IPR017932">
    <property type="entry name" value="GATase_2_dom"/>
</dbReference>
<feature type="domain" description="Glutamine amidotransferase type-2" evidence="11">
    <location>
        <begin position="2"/>
        <end position="210"/>
    </location>
</feature>
<keyword evidence="4 9" id="KW-0547">Nucleotide-binding</keyword>
<dbReference type="InterPro" id="IPR029055">
    <property type="entry name" value="Ntn_hydrolases_N"/>
</dbReference>
<evidence type="ECO:0000256" key="3">
    <source>
        <dbReference type="ARBA" id="ARBA00012737"/>
    </source>
</evidence>
<dbReference type="InterPro" id="IPR001962">
    <property type="entry name" value="Asn_synthase"/>
</dbReference>
<dbReference type="CDD" id="cd01991">
    <property type="entry name" value="Asn_synthase_B_C"/>
    <property type="match status" value="1"/>
</dbReference>
<keyword evidence="8" id="KW-0061">Asparagine biosynthesis</keyword>
<evidence type="ECO:0000256" key="8">
    <source>
        <dbReference type="PIRSR" id="PIRSR001589-1"/>
    </source>
</evidence>
<dbReference type="Pfam" id="PF13537">
    <property type="entry name" value="GATase_7"/>
    <property type="match status" value="1"/>
</dbReference>
<comment type="catalytic activity">
    <reaction evidence="7">
        <text>L-aspartate + L-glutamine + ATP + H2O = L-asparagine + L-glutamate + AMP + diphosphate + H(+)</text>
        <dbReference type="Rhea" id="RHEA:12228"/>
        <dbReference type="ChEBI" id="CHEBI:15377"/>
        <dbReference type="ChEBI" id="CHEBI:15378"/>
        <dbReference type="ChEBI" id="CHEBI:29985"/>
        <dbReference type="ChEBI" id="CHEBI:29991"/>
        <dbReference type="ChEBI" id="CHEBI:30616"/>
        <dbReference type="ChEBI" id="CHEBI:33019"/>
        <dbReference type="ChEBI" id="CHEBI:58048"/>
        <dbReference type="ChEBI" id="CHEBI:58359"/>
        <dbReference type="ChEBI" id="CHEBI:456215"/>
        <dbReference type="EC" id="6.3.5.4"/>
    </reaction>
</comment>
<protein>
    <recommendedName>
        <fullName evidence="3">asparagine synthase (glutamine-hydrolyzing)</fullName>
        <ecNumber evidence="3">6.3.5.4</ecNumber>
    </recommendedName>
</protein>
<dbReference type="GO" id="GO:0006529">
    <property type="term" value="P:asparagine biosynthetic process"/>
    <property type="evidence" value="ECO:0007669"/>
    <property type="project" value="UniProtKB-KW"/>
</dbReference>
<dbReference type="InterPro" id="IPR006426">
    <property type="entry name" value="Asn_synth_AEB"/>
</dbReference>
<evidence type="ECO:0000259" key="11">
    <source>
        <dbReference type="PROSITE" id="PS51278"/>
    </source>
</evidence>
<evidence type="ECO:0000313" key="12">
    <source>
        <dbReference type="EMBL" id="VFK08489.1"/>
    </source>
</evidence>
<evidence type="ECO:0000256" key="5">
    <source>
        <dbReference type="ARBA" id="ARBA00022840"/>
    </source>
</evidence>